<keyword evidence="3" id="KW-1185">Reference proteome</keyword>
<evidence type="ECO:0000256" key="1">
    <source>
        <dbReference type="SAM" id="MobiDB-lite"/>
    </source>
</evidence>
<protein>
    <submittedName>
        <fullName evidence="2">VRR-NUC domain-containing protein</fullName>
    </submittedName>
</protein>
<dbReference type="EMBL" id="RZHD01000010">
    <property type="protein sequence ID" value="RUR43349.1"/>
    <property type="molecule type" value="Genomic_DNA"/>
</dbReference>
<name>A0A3S0YHL0_9GAMM</name>
<gene>
    <name evidence="2" type="ORF">ELY37_16665</name>
</gene>
<accession>A0A3S0YHL0</accession>
<reference evidence="2 3" key="1">
    <citation type="submission" date="2018-12" db="EMBL/GenBank/DDBJ databases">
        <title>three novel Halomonas strain isolated from plants.</title>
        <authorList>
            <person name="Sun C."/>
        </authorList>
    </citation>
    <scope>NUCLEOTIDE SEQUENCE [LARGE SCALE GENOMIC DNA]</scope>
    <source>
        <strain evidence="2 3">RC</strain>
    </source>
</reference>
<sequence length="169" mass="18936">MNLPIQKPHRPRALTKSGAPRAKPVDWEGQEQAVLIRWLHGEKMRGQPVGELFDAIYHVANGGHRNKKTAADLKRQGVRAGVSDLPVRQARGGWHGLYLEFKATPPRDAALAPSQFEWLEGSEYEGYCAVLARGLDEAKAVLREYASWPRTEVVGQRQIMSNGTEWRKG</sequence>
<dbReference type="Proteomes" id="UP000286912">
    <property type="component" value="Unassembled WGS sequence"/>
</dbReference>
<feature type="region of interest" description="Disordered" evidence="1">
    <location>
        <begin position="1"/>
        <end position="25"/>
    </location>
</feature>
<dbReference type="RefSeq" id="WP_126981931.1">
    <property type="nucleotide sequence ID" value="NZ_RZHD01000010.1"/>
</dbReference>
<dbReference type="GO" id="GO:0003676">
    <property type="term" value="F:nucleic acid binding"/>
    <property type="evidence" value="ECO:0007669"/>
    <property type="project" value="InterPro"/>
</dbReference>
<evidence type="ECO:0000313" key="2">
    <source>
        <dbReference type="EMBL" id="RUR43349.1"/>
    </source>
</evidence>
<organism evidence="2 3">
    <name type="scientific">Vreelandella populi</name>
    <dbReference type="NCBI Taxonomy" id="2498858"/>
    <lineage>
        <taxon>Bacteria</taxon>
        <taxon>Pseudomonadati</taxon>
        <taxon>Pseudomonadota</taxon>
        <taxon>Gammaproteobacteria</taxon>
        <taxon>Oceanospirillales</taxon>
        <taxon>Halomonadaceae</taxon>
        <taxon>Vreelandella</taxon>
    </lineage>
</organism>
<evidence type="ECO:0000313" key="3">
    <source>
        <dbReference type="Proteomes" id="UP000286912"/>
    </source>
</evidence>
<proteinExistence type="predicted"/>
<dbReference type="Gene3D" id="3.40.1350.10">
    <property type="match status" value="1"/>
</dbReference>
<comment type="caution">
    <text evidence="2">The sequence shown here is derived from an EMBL/GenBank/DDBJ whole genome shotgun (WGS) entry which is preliminary data.</text>
</comment>
<dbReference type="AlphaFoldDB" id="A0A3S0YHL0"/>
<dbReference type="InterPro" id="IPR011856">
    <property type="entry name" value="tRNA_endonuc-like_dom_sf"/>
</dbReference>
<dbReference type="OrthoDB" id="9793683at2"/>